<dbReference type="InterPro" id="IPR044730">
    <property type="entry name" value="RNase_H-like_dom_plant"/>
</dbReference>
<dbReference type="InterPro" id="IPR002156">
    <property type="entry name" value="RNaseH_domain"/>
</dbReference>
<keyword evidence="2" id="KW-0812">Transmembrane</keyword>
<evidence type="ECO:0000256" key="2">
    <source>
        <dbReference type="SAM" id="Phobius"/>
    </source>
</evidence>
<feature type="region of interest" description="Disordered" evidence="1">
    <location>
        <begin position="291"/>
        <end position="350"/>
    </location>
</feature>
<keyword evidence="2" id="KW-1133">Transmembrane helix</keyword>
<dbReference type="InterPro" id="IPR012337">
    <property type="entry name" value="RNaseH-like_sf"/>
</dbReference>
<evidence type="ECO:0000259" key="3">
    <source>
        <dbReference type="Pfam" id="PF13456"/>
    </source>
</evidence>
<feature type="domain" description="RNase H type-1" evidence="3">
    <location>
        <begin position="158"/>
        <end position="274"/>
    </location>
</feature>
<sequence>MAAQNVVRKGIRWRVRNGQSIRVWEDKWLPHLSTYKVIYPRVLLPLVSRVCDLIDVVNNCWNGDLLKQVFLPFEAECISGIPLSIRLPEDRQVWAETTNGLFSIRSAYKGKRKDGLGLVHWCQYYLEEYWVASVVHPKLPQILESNWSPPKDPLYKINVDGTVFPSQKEAGVRVIIRDQRGLFIAGLSKKIPTPLDAIEVEAKAFEASFTFATAVGIHDFVIEGDSLNIVQALRGESPPPSSLAPLIYGMFPVVNDFWSIHFSHVRRTSNWLAHFDFKISRGMDYPSIMNESEKRSSVSVPSAPPQPPNPSSEIDHSNHWTATGVPVHMTNQPNPPPRPAANPDLKSHPESPVPWSTGLFNCCDDVNSCCLTCWCPCITFGRIAEIVDRGSTSCGVSGALYTLILFVTGCSCLYSCFYRSKLRGQYFLEESPCTDCCIHCCCEECALCQEYRELKKHGFDMSIGWHGNIERQKREAKKPPAVQGAMTR</sequence>
<reference evidence="4" key="2">
    <citation type="submission" date="2021-01" db="UniProtKB">
        <authorList>
            <consortium name="EnsemblPlants"/>
        </authorList>
    </citation>
    <scope>IDENTIFICATION</scope>
</reference>
<keyword evidence="5" id="KW-1185">Reference proteome</keyword>
<name>A0A7N2KQP1_QUELO</name>
<evidence type="ECO:0000313" key="5">
    <source>
        <dbReference type="Proteomes" id="UP000594261"/>
    </source>
</evidence>
<reference evidence="4 5" key="1">
    <citation type="journal article" date="2016" name="G3 (Bethesda)">
        <title>First Draft Assembly and Annotation of the Genome of a California Endemic Oak Quercus lobata Nee (Fagaceae).</title>
        <authorList>
            <person name="Sork V.L."/>
            <person name="Fitz-Gibbon S.T."/>
            <person name="Puiu D."/>
            <person name="Crepeau M."/>
            <person name="Gugger P.F."/>
            <person name="Sherman R."/>
            <person name="Stevens K."/>
            <person name="Langley C.H."/>
            <person name="Pellegrini M."/>
            <person name="Salzberg S.L."/>
        </authorList>
    </citation>
    <scope>NUCLEOTIDE SEQUENCE [LARGE SCALE GENOMIC DNA]</scope>
    <source>
        <strain evidence="4 5">cv. SW786</strain>
    </source>
</reference>
<dbReference type="EnsemblPlants" id="QL01p044414:mrna">
    <property type="protein sequence ID" value="QL01p044414:mrna"/>
    <property type="gene ID" value="QL01p044414"/>
</dbReference>
<accession>A0A7N2KQP1</accession>
<organism evidence="4 5">
    <name type="scientific">Quercus lobata</name>
    <name type="common">Valley oak</name>
    <dbReference type="NCBI Taxonomy" id="97700"/>
    <lineage>
        <taxon>Eukaryota</taxon>
        <taxon>Viridiplantae</taxon>
        <taxon>Streptophyta</taxon>
        <taxon>Embryophyta</taxon>
        <taxon>Tracheophyta</taxon>
        <taxon>Spermatophyta</taxon>
        <taxon>Magnoliopsida</taxon>
        <taxon>eudicotyledons</taxon>
        <taxon>Gunneridae</taxon>
        <taxon>Pentapetalae</taxon>
        <taxon>rosids</taxon>
        <taxon>fabids</taxon>
        <taxon>Fagales</taxon>
        <taxon>Fagaceae</taxon>
        <taxon>Quercus</taxon>
    </lineage>
</organism>
<dbReference type="InterPro" id="IPR036397">
    <property type="entry name" value="RNaseH_sf"/>
</dbReference>
<feature type="transmembrane region" description="Helical" evidence="2">
    <location>
        <begin position="398"/>
        <end position="417"/>
    </location>
</feature>
<dbReference type="CDD" id="cd06222">
    <property type="entry name" value="RNase_H_like"/>
    <property type="match status" value="1"/>
</dbReference>
<evidence type="ECO:0000256" key="1">
    <source>
        <dbReference type="SAM" id="MobiDB-lite"/>
    </source>
</evidence>
<dbReference type="EMBL" id="LRBV02000001">
    <property type="status" value="NOT_ANNOTATED_CDS"/>
    <property type="molecule type" value="Genomic_DNA"/>
</dbReference>
<dbReference type="PANTHER" id="PTHR15907">
    <property type="entry name" value="DUF614 FAMILY PROTEIN-RELATED"/>
    <property type="match status" value="1"/>
</dbReference>
<dbReference type="GO" id="GO:0004523">
    <property type="term" value="F:RNA-DNA hybrid ribonuclease activity"/>
    <property type="evidence" value="ECO:0007669"/>
    <property type="project" value="InterPro"/>
</dbReference>
<dbReference type="Pfam" id="PF13456">
    <property type="entry name" value="RVT_3"/>
    <property type="match status" value="1"/>
</dbReference>
<dbReference type="InParanoid" id="A0A7N2KQP1"/>
<dbReference type="GO" id="GO:0003676">
    <property type="term" value="F:nucleic acid binding"/>
    <property type="evidence" value="ECO:0007669"/>
    <property type="project" value="InterPro"/>
</dbReference>
<dbReference type="Gramene" id="QL01p044414:mrna">
    <property type="protein sequence ID" value="QL01p044414:mrna"/>
    <property type="gene ID" value="QL01p044414"/>
</dbReference>
<dbReference type="Pfam" id="PF04749">
    <property type="entry name" value="PLAC8"/>
    <property type="match status" value="1"/>
</dbReference>
<proteinExistence type="predicted"/>
<dbReference type="Proteomes" id="UP000594261">
    <property type="component" value="Chromosome 1"/>
</dbReference>
<dbReference type="AlphaFoldDB" id="A0A7N2KQP1"/>
<evidence type="ECO:0000313" key="4">
    <source>
        <dbReference type="EnsemblPlants" id="QL01p044414:mrna"/>
    </source>
</evidence>
<dbReference type="SUPFAM" id="SSF53098">
    <property type="entry name" value="Ribonuclease H-like"/>
    <property type="match status" value="1"/>
</dbReference>
<dbReference type="Gene3D" id="3.30.420.10">
    <property type="entry name" value="Ribonuclease H-like superfamily/Ribonuclease H"/>
    <property type="match status" value="1"/>
</dbReference>
<dbReference type="NCBIfam" id="TIGR01571">
    <property type="entry name" value="A_thal_Cys_rich"/>
    <property type="match status" value="1"/>
</dbReference>
<dbReference type="InterPro" id="IPR006461">
    <property type="entry name" value="PLAC_motif_containing"/>
</dbReference>
<keyword evidence="2" id="KW-0472">Membrane</keyword>
<protein>
    <recommendedName>
        <fullName evidence="3">RNase H type-1 domain-containing protein</fullName>
    </recommendedName>
</protein>